<feature type="signal peptide" evidence="2">
    <location>
        <begin position="1"/>
        <end position="26"/>
    </location>
</feature>
<dbReference type="FunFam" id="1.10.132.130:FF:000001">
    <property type="entry name" value="Vacuolar-processing enzyme beta-isozyme"/>
    <property type="match status" value="1"/>
</dbReference>
<evidence type="ECO:0000313" key="5">
    <source>
        <dbReference type="Proteomes" id="UP000245207"/>
    </source>
</evidence>
<dbReference type="InterPro" id="IPR048501">
    <property type="entry name" value="Legum_prodom"/>
</dbReference>
<organism evidence="4 5">
    <name type="scientific">Artemisia annua</name>
    <name type="common">Sweet wormwood</name>
    <dbReference type="NCBI Taxonomy" id="35608"/>
    <lineage>
        <taxon>Eukaryota</taxon>
        <taxon>Viridiplantae</taxon>
        <taxon>Streptophyta</taxon>
        <taxon>Embryophyta</taxon>
        <taxon>Tracheophyta</taxon>
        <taxon>Spermatophyta</taxon>
        <taxon>Magnoliopsida</taxon>
        <taxon>eudicotyledons</taxon>
        <taxon>Gunneridae</taxon>
        <taxon>Pentapetalae</taxon>
        <taxon>asterids</taxon>
        <taxon>campanulids</taxon>
        <taxon>Asterales</taxon>
        <taxon>Asteraceae</taxon>
        <taxon>Asteroideae</taxon>
        <taxon>Anthemideae</taxon>
        <taxon>Artemisiinae</taxon>
        <taxon>Artemisia</taxon>
    </lineage>
</organism>
<gene>
    <name evidence="4" type="ORF">CTI12_AA257700</name>
</gene>
<feature type="chain" id="PRO_5015600136" description="Legumain prodomain domain-containing protein" evidence="2">
    <location>
        <begin position="27"/>
        <end position="387"/>
    </location>
</feature>
<dbReference type="Pfam" id="PF20985">
    <property type="entry name" value="Legum_prodom"/>
    <property type="match status" value="1"/>
</dbReference>
<dbReference type="EMBL" id="PKPP01002625">
    <property type="protein sequence ID" value="PWA74075.1"/>
    <property type="molecule type" value="Genomic_DNA"/>
</dbReference>
<dbReference type="InterPro" id="IPR046427">
    <property type="entry name" value="Legumain_prodom_sf"/>
</dbReference>
<evidence type="ECO:0000256" key="2">
    <source>
        <dbReference type="SAM" id="SignalP"/>
    </source>
</evidence>
<proteinExistence type="predicted"/>
<dbReference type="Proteomes" id="UP000245207">
    <property type="component" value="Unassembled WGS sequence"/>
</dbReference>
<name>A0A2U1NKN9_ARTAN</name>
<dbReference type="STRING" id="35608.A0A2U1NKN9"/>
<dbReference type="OrthoDB" id="1729317at2759"/>
<keyword evidence="2" id="KW-0732">Signal</keyword>
<evidence type="ECO:0000313" key="4">
    <source>
        <dbReference type="EMBL" id="PWA74075.1"/>
    </source>
</evidence>
<keyword evidence="5" id="KW-1185">Reference proteome</keyword>
<keyword evidence="1" id="KW-0812">Transmembrane</keyword>
<comment type="caution">
    <text evidence="4">The sequence shown here is derived from an EMBL/GenBank/DDBJ whole genome shotgun (WGS) entry which is preliminary data.</text>
</comment>
<feature type="domain" description="Legumain prodomain" evidence="3">
    <location>
        <begin position="90"/>
        <end position="184"/>
    </location>
</feature>
<dbReference type="Gene3D" id="1.10.132.130">
    <property type="match status" value="1"/>
</dbReference>
<accession>A0A2U1NKN9</accession>
<keyword evidence="1" id="KW-1133">Transmembrane helix</keyword>
<reference evidence="4 5" key="1">
    <citation type="journal article" date="2018" name="Mol. Plant">
        <title>The genome of Artemisia annua provides insight into the evolution of Asteraceae family and artemisinin biosynthesis.</title>
        <authorList>
            <person name="Shen Q."/>
            <person name="Zhang L."/>
            <person name="Liao Z."/>
            <person name="Wang S."/>
            <person name="Yan T."/>
            <person name="Shi P."/>
            <person name="Liu M."/>
            <person name="Fu X."/>
            <person name="Pan Q."/>
            <person name="Wang Y."/>
            <person name="Lv Z."/>
            <person name="Lu X."/>
            <person name="Zhang F."/>
            <person name="Jiang W."/>
            <person name="Ma Y."/>
            <person name="Chen M."/>
            <person name="Hao X."/>
            <person name="Li L."/>
            <person name="Tang Y."/>
            <person name="Lv G."/>
            <person name="Zhou Y."/>
            <person name="Sun X."/>
            <person name="Brodelius P.E."/>
            <person name="Rose J.K.C."/>
            <person name="Tang K."/>
        </authorList>
    </citation>
    <scope>NUCLEOTIDE SEQUENCE [LARGE SCALE GENOMIC DNA]</scope>
    <source>
        <strain evidence="5">cv. Huhao1</strain>
        <tissue evidence="4">Leaf</tissue>
    </source>
</reference>
<protein>
    <recommendedName>
        <fullName evidence="3">Legumain prodomain domain-containing protein</fullName>
    </recommendedName>
</protein>
<dbReference type="AlphaFoldDB" id="A0A2U1NKN9"/>
<evidence type="ECO:0000259" key="3">
    <source>
        <dbReference type="Pfam" id="PF20985"/>
    </source>
</evidence>
<keyword evidence="1" id="KW-0472">Membrane</keyword>
<feature type="transmembrane region" description="Helical" evidence="1">
    <location>
        <begin position="367"/>
        <end position="386"/>
    </location>
</feature>
<evidence type="ECO:0000256" key="1">
    <source>
        <dbReference type="SAM" id="Phobius"/>
    </source>
</evidence>
<dbReference type="PANTHER" id="PTHR31587:SF3">
    <property type="entry name" value="EXPRESSED PROTEIN"/>
    <property type="match status" value="1"/>
</dbReference>
<sequence>MKTNSPPLLLIPFLLVMLTLLCKVRAHAPSHLEHHKPADNTTTWELLQAIANRIPLQDTEIRQWDVKRYWLWDIYRRSTPSEKATIILDINEELTQWEHLNSRIDMVGLILFGPENGRSIIRSVRGPGQDLVDELQCLESTAQLFYKHCGCIHEHCLRRFPAFANMCNHAVDKAAIKEALAFACGMDEINPFVVNVENPTITRFAPAPVRGSSEYCERLSVEGVSRMKLGSFSKIYHVLLQPSDEDWHDEEAQICVHRDASLGLCQCEKDDWRSLEDEQWSFVMSPYEQLFVDVKLSPGTSGFVSVYLHEVSQGWRYVLLAIGLSLLFWAPVASKCLPSDYSSDTVRILAVRAIALTFIFQSSKDTLFAMVAVVTCLTVYILTRFIK</sequence>
<dbReference type="PANTHER" id="PTHR31587">
    <property type="entry name" value="TRANSMEMBRANE PROTEIN (DUF2215)"/>
    <property type="match status" value="1"/>
</dbReference>